<name>A0A1W1CHV9_9ZZZZ</name>
<protein>
    <submittedName>
        <fullName evidence="13">Potassium uptake protein TrkH</fullName>
    </submittedName>
</protein>
<keyword evidence="6" id="KW-0633">Potassium transport</keyword>
<evidence type="ECO:0000256" key="6">
    <source>
        <dbReference type="ARBA" id="ARBA00022538"/>
    </source>
</evidence>
<keyword evidence="7 12" id="KW-0812">Transmembrane</keyword>
<dbReference type="PANTHER" id="PTHR32024:SF2">
    <property type="entry name" value="TRK SYSTEM POTASSIUM UPTAKE PROTEIN TRKG-RELATED"/>
    <property type="match status" value="1"/>
</dbReference>
<keyword evidence="9 12" id="KW-1133">Transmembrane helix</keyword>
<dbReference type="InterPro" id="IPR003445">
    <property type="entry name" value="Cat_transpt"/>
</dbReference>
<evidence type="ECO:0000256" key="3">
    <source>
        <dbReference type="ARBA" id="ARBA00022448"/>
    </source>
</evidence>
<dbReference type="GO" id="GO:0005886">
    <property type="term" value="C:plasma membrane"/>
    <property type="evidence" value="ECO:0007669"/>
    <property type="project" value="UniProtKB-SubCell"/>
</dbReference>
<evidence type="ECO:0000256" key="9">
    <source>
        <dbReference type="ARBA" id="ARBA00022989"/>
    </source>
</evidence>
<organism evidence="13">
    <name type="scientific">hydrothermal vent metagenome</name>
    <dbReference type="NCBI Taxonomy" id="652676"/>
    <lineage>
        <taxon>unclassified sequences</taxon>
        <taxon>metagenomes</taxon>
        <taxon>ecological metagenomes</taxon>
    </lineage>
</organism>
<feature type="transmembrane region" description="Helical" evidence="12">
    <location>
        <begin position="323"/>
        <end position="343"/>
    </location>
</feature>
<dbReference type="PANTHER" id="PTHR32024">
    <property type="entry name" value="TRK SYSTEM POTASSIUM UPTAKE PROTEIN TRKG-RELATED"/>
    <property type="match status" value="1"/>
</dbReference>
<sequence>MDYKNIIKILSLINLTLATIFLFDAFVAYLYNEDYIHFLLYDILFFIVNLTVWLWFKNHRLNLNIRGSIMSANILWLLFGLVGAIPLYFYSDISFASAFFEAISGFTTTGATIYTDIESLPHIVLFHRSLMHWLGGMGVIVLSVGLLSMINPTGSLSLFKAEATGVQLEKLTPKIKDTALILWGIYLFLTLVDMILLKFFGMSWFDALNHAFSTISTGGFSTKNNSLGYYNGSDGIIWTTTIFMILSGINFLAHLRFFHGDLTGYKNEEVKWYLIIFLFLGTILTIVHAQLDYSSIYNSAKHSFFSIASILTTTGFATIDYSMWSHLAIATIFIAMFIGGNAGSTAGGIKVIRLVIIFKALFAEFKQIIHPHTIVSVFVDKTKQSDRVMRSISGFFILYMITILLVMLYIYVRGFDIMTAISGALATVGNIGPGFSQVGPAENFSFFSDIDKIVLSIAMIIGRLECYTVYILFSLAFWRRF</sequence>
<proteinExistence type="inferred from homology"/>
<evidence type="ECO:0000256" key="12">
    <source>
        <dbReference type="SAM" id="Phobius"/>
    </source>
</evidence>
<keyword evidence="5" id="KW-0997">Cell inner membrane</keyword>
<dbReference type="GO" id="GO:0015379">
    <property type="term" value="F:potassium:chloride symporter activity"/>
    <property type="evidence" value="ECO:0007669"/>
    <property type="project" value="InterPro"/>
</dbReference>
<dbReference type="Pfam" id="PF02386">
    <property type="entry name" value="TrkH"/>
    <property type="match status" value="1"/>
</dbReference>
<dbReference type="EMBL" id="FPHN01000183">
    <property type="protein sequence ID" value="SFV65364.1"/>
    <property type="molecule type" value="Genomic_DNA"/>
</dbReference>
<evidence type="ECO:0000256" key="1">
    <source>
        <dbReference type="ARBA" id="ARBA00004429"/>
    </source>
</evidence>
<feature type="transmembrane region" description="Helical" evidence="12">
    <location>
        <begin position="453"/>
        <end position="478"/>
    </location>
</feature>
<feature type="transmembrane region" description="Helical" evidence="12">
    <location>
        <begin position="180"/>
        <end position="200"/>
    </location>
</feature>
<evidence type="ECO:0000256" key="10">
    <source>
        <dbReference type="ARBA" id="ARBA00023065"/>
    </source>
</evidence>
<comment type="similarity">
    <text evidence="2">Belongs to the TrkH potassium transport family.</text>
</comment>
<reference evidence="13" key="1">
    <citation type="submission" date="2016-10" db="EMBL/GenBank/DDBJ databases">
        <authorList>
            <person name="de Groot N.N."/>
        </authorList>
    </citation>
    <scope>NUCLEOTIDE SEQUENCE</scope>
</reference>
<feature type="transmembrane region" description="Helical" evidence="12">
    <location>
        <begin position="12"/>
        <end position="32"/>
    </location>
</feature>
<accession>A0A1W1CHV9</accession>
<feature type="transmembrane region" description="Helical" evidence="12">
    <location>
        <begin position="130"/>
        <end position="150"/>
    </location>
</feature>
<gene>
    <name evidence="13" type="ORF">MNB_SV-14-1272</name>
</gene>
<evidence type="ECO:0000256" key="4">
    <source>
        <dbReference type="ARBA" id="ARBA00022475"/>
    </source>
</evidence>
<evidence type="ECO:0000256" key="11">
    <source>
        <dbReference type="ARBA" id="ARBA00023136"/>
    </source>
</evidence>
<evidence type="ECO:0000256" key="8">
    <source>
        <dbReference type="ARBA" id="ARBA00022958"/>
    </source>
</evidence>
<feature type="transmembrane region" description="Helical" evidence="12">
    <location>
        <begin position="68"/>
        <end position="90"/>
    </location>
</feature>
<dbReference type="PIRSF" id="PIRSF006247">
    <property type="entry name" value="TrkH"/>
    <property type="match status" value="1"/>
</dbReference>
<dbReference type="InterPro" id="IPR004772">
    <property type="entry name" value="TrkH"/>
</dbReference>
<feature type="transmembrane region" description="Helical" evidence="12">
    <location>
        <begin position="236"/>
        <end position="258"/>
    </location>
</feature>
<evidence type="ECO:0000256" key="2">
    <source>
        <dbReference type="ARBA" id="ARBA00009137"/>
    </source>
</evidence>
<comment type="subcellular location">
    <subcellularLocation>
        <location evidence="1">Cell inner membrane</location>
        <topology evidence="1">Multi-pass membrane protein</topology>
    </subcellularLocation>
</comment>
<dbReference type="AlphaFoldDB" id="A0A1W1CHV9"/>
<keyword evidence="8" id="KW-0630">Potassium</keyword>
<feature type="transmembrane region" description="Helical" evidence="12">
    <location>
        <begin position="38"/>
        <end position="56"/>
    </location>
</feature>
<keyword evidence="11 12" id="KW-0472">Membrane</keyword>
<keyword evidence="10" id="KW-0406">Ion transport</keyword>
<keyword evidence="3" id="KW-0813">Transport</keyword>
<feature type="transmembrane region" description="Helical" evidence="12">
    <location>
        <begin position="270"/>
        <end position="291"/>
    </location>
</feature>
<evidence type="ECO:0000256" key="5">
    <source>
        <dbReference type="ARBA" id="ARBA00022519"/>
    </source>
</evidence>
<evidence type="ECO:0000256" key="7">
    <source>
        <dbReference type="ARBA" id="ARBA00022692"/>
    </source>
</evidence>
<evidence type="ECO:0000313" key="13">
    <source>
        <dbReference type="EMBL" id="SFV65364.1"/>
    </source>
</evidence>
<keyword evidence="4" id="KW-1003">Cell membrane</keyword>
<feature type="transmembrane region" description="Helical" evidence="12">
    <location>
        <begin position="392"/>
        <end position="412"/>
    </location>
</feature>